<evidence type="ECO:0000256" key="1">
    <source>
        <dbReference type="SAM" id="MobiDB-lite"/>
    </source>
</evidence>
<sequence>MHPLIAILMLLEWALLILILVSACMRGAMFLAIVTRGLPVLATLKEMAFLLGTVLWTILLIEIALLAVLLAYMTLQTSKHSLSGSRPRRCPQPIPRKARASS</sequence>
<accession>A0ABN9WMB6</accession>
<dbReference type="Proteomes" id="UP001189429">
    <property type="component" value="Unassembled WGS sequence"/>
</dbReference>
<feature type="region of interest" description="Disordered" evidence="1">
    <location>
        <begin position="79"/>
        <end position="102"/>
    </location>
</feature>
<dbReference type="EMBL" id="CAUYUJ010018982">
    <property type="protein sequence ID" value="CAK0887743.1"/>
    <property type="molecule type" value="Genomic_DNA"/>
</dbReference>
<evidence type="ECO:0000313" key="4">
    <source>
        <dbReference type="Proteomes" id="UP001189429"/>
    </source>
</evidence>
<keyword evidence="2" id="KW-1133">Transmembrane helix</keyword>
<name>A0ABN9WMB6_9DINO</name>
<feature type="transmembrane region" description="Helical" evidence="2">
    <location>
        <begin position="47"/>
        <end position="72"/>
    </location>
</feature>
<proteinExistence type="predicted"/>
<evidence type="ECO:0000256" key="2">
    <source>
        <dbReference type="SAM" id="Phobius"/>
    </source>
</evidence>
<gene>
    <name evidence="3" type="ORF">PCOR1329_LOCUS68717</name>
</gene>
<keyword evidence="4" id="KW-1185">Reference proteome</keyword>
<keyword evidence="2" id="KW-0812">Transmembrane</keyword>
<protein>
    <submittedName>
        <fullName evidence="3">Uncharacterized protein</fullName>
    </submittedName>
</protein>
<reference evidence="3" key="1">
    <citation type="submission" date="2023-10" db="EMBL/GenBank/DDBJ databases">
        <authorList>
            <person name="Chen Y."/>
            <person name="Shah S."/>
            <person name="Dougan E. K."/>
            <person name="Thang M."/>
            <person name="Chan C."/>
        </authorList>
    </citation>
    <scope>NUCLEOTIDE SEQUENCE [LARGE SCALE GENOMIC DNA]</scope>
</reference>
<keyword evidence="2" id="KW-0472">Membrane</keyword>
<organism evidence="3 4">
    <name type="scientific">Prorocentrum cordatum</name>
    <dbReference type="NCBI Taxonomy" id="2364126"/>
    <lineage>
        <taxon>Eukaryota</taxon>
        <taxon>Sar</taxon>
        <taxon>Alveolata</taxon>
        <taxon>Dinophyceae</taxon>
        <taxon>Prorocentrales</taxon>
        <taxon>Prorocentraceae</taxon>
        <taxon>Prorocentrum</taxon>
    </lineage>
</organism>
<evidence type="ECO:0000313" key="3">
    <source>
        <dbReference type="EMBL" id="CAK0887743.1"/>
    </source>
</evidence>
<comment type="caution">
    <text evidence="3">The sequence shown here is derived from an EMBL/GenBank/DDBJ whole genome shotgun (WGS) entry which is preliminary data.</text>
</comment>